<evidence type="ECO:0000313" key="3">
    <source>
        <dbReference type="EMBL" id="SBT35311.1"/>
    </source>
</evidence>
<dbReference type="Proteomes" id="UP000078550">
    <property type="component" value="Unassembled WGS sequence"/>
</dbReference>
<dbReference type="PANTHER" id="PTHR23105">
    <property type="entry name" value="RIBOSOMAL PROTEIN L7AE FAMILY MEMBER"/>
    <property type="match status" value="1"/>
</dbReference>
<comment type="similarity">
    <text evidence="2">Belongs to the eukaryotic ribosomal protein eL8 family.</text>
</comment>
<dbReference type="EMBL" id="FLRD01000081">
    <property type="protein sequence ID" value="SBT35311.1"/>
    <property type="molecule type" value="Genomic_DNA"/>
</dbReference>
<evidence type="ECO:0000256" key="2">
    <source>
        <dbReference type="RuleBase" id="RU366039"/>
    </source>
</evidence>
<evidence type="ECO:0000313" key="4">
    <source>
        <dbReference type="EMBL" id="SBT35767.1"/>
    </source>
</evidence>
<dbReference type="Proteomes" id="UP000078555">
    <property type="component" value="Unassembled WGS sequence"/>
</dbReference>
<keyword evidence="2" id="KW-0539">Nucleus</keyword>
<dbReference type="GO" id="GO:0003723">
    <property type="term" value="F:RNA binding"/>
    <property type="evidence" value="ECO:0007669"/>
    <property type="project" value="UniProtKB-UniRule"/>
</dbReference>
<keyword evidence="6" id="KW-1185">Reference proteome</keyword>
<name>A0A1A8YUT7_PLAOA</name>
<keyword evidence="2" id="KW-0687">Ribonucleoprotein</keyword>
<protein>
    <recommendedName>
        <fullName evidence="2">H/ACA ribonucleoprotein complex subunit 2</fullName>
    </recommendedName>
    <alternativeName>
        <fullName evidence="2">Nucleolar protein family A member 2</fullName>
    </alternativeName>
</protein>
<sequence>MSSALVSEEMASNPNDNEAEEEINAKVFPLASPELTNQILDVIQRATVYKQLKRGANEGRRAYIHKYLHGDGMDLFCHLRSDALTLHKGISELVVLAADAKPLEIISHIPLVCEDKVRCLFLSKRIALIDIVRSIYKSKIERMRIVTRRSRIVSVLFVPVHPFLFVHISYPSQNTPYVYVRSKMALGRACGISRSVIATSIITKDGSPLETQITELKDLIEQMLI</sequence>
<dbReference type="GO" id="GO:0031120">
    <property type="term" value="P:snRNA pseudouridine synthesis"/>
    <property type="evidence" value="ECO:0007669"/>
    <property type="project" value="UniProtKB-UniRule"/>
</dbReference>
<comment type="subcellular location">
    <subcellularLocation>
        <location evidence="2">Nucleus</location>
        <location evidence="2">Nucleolus</location>
    </subcellularLocation>
</comment>
<dbReference type="GO" id="GO:0000398">
    <property type="term" value="P:mRNA splicing, via spliceosome"/>
    <property type="evidence" value="ECO:0007669"/>
    <property type="project" value="UniProtKB-UniRule"/>
</dbReference>
<dbReference type="EMBL" id="FLRE01000106">
    <property type="protein sequence ID" value="SBT35767.1"/>
    <property type="molecule type" value="Genomic_DNA"/>
</dbReference>
<dbReference type="GO" id="GO:0031429">
    <property type="term" value="C:box H/ACA snoRNP complex"/>
    <property type="evidence" value="ECO:0007669"/>
    <property type="project" value="UniProtKB-UniRule"/>
</dbReference>
<accession>A0A1A8YUT7</accession>
<reference evidence="3" key="1">
    <citation type="submission" date="2016-05" db="EMBL/GenBank/DDBJ databases">
        <authorList>
            <person name="Lavstsen T."/>
            <person name="Jespersen J.S."/>
        </authorList>
    </citation>
    <scope>NUCLEOTIDE SEQUENCE [LARGE SCALE GENOMIC DNA]</scope>
</reference>
<evidence type="ECO:0000256" key="1">
    <source>
        <dbReference type="ARBA" id="ARBA00022884"/>
    </source>
</evidence>
<gene>
    <name evidence="3" type="ORF">POVWA1_026650</name>
    <name evidence="4" type="ORF">POVWA2_026640</name>
</gene>
<dbReference type="InterPro" id="IPR029064">
    <property type="entry name" value="Ribosomal_eL30-like_sf"/>
</dbReference>
<dbReference type="Gene3D" id="3.30.1330.30">
    <property type="match status" value="2"/>
</dbReference>
<comment type="function">
    <text evidence="2">Common component of the spliceosome and rRNA processing machinery.</text>
</comment>
<evidence type="ECO:0000313" key="6">
    <source>
        <dbReference type="Proteomes" id="UP000078555"/>
    </source>
</evidence>
<evidence type="ECO:0000313" key="5">
    <source>
        <dbReference type="Proteomes" id="UP000078550"/>
    </source>
</evidence>
<proteinExistence type="inferred from homology"/>
<dbReference type="InterPro" id="IPR002415">
    <property type="entry name" value="H/ACA_rnp_Nhp2-like"/>
</dbReference>
<dbReference type="SUPFAM" id="SSF55315">
    <property type="entry name" value="L30e-like"/>
    <property type="match status" value="2"/>
</dbReference>
<keyword evidence="1 2" id="KW-0694">RNA-binding</keyword>
<dbReference type="InterPro" id="IPR050257">
    <property type="entry name" value="eL8/uL1-like"/>
</dbReference>
<comment type="function">
    <text evidence="2">Required for ribosome biogenesis. Part of a complex which catalyzes pseudouridylation of rRNA. This involves the isomerization of uridine such that the ribose is subsequently attached to C5, instead of the normal N1. Pseudouridine ('psi') residues may serve to stabilize the conformation of rRNAs.</text>
</comment>
<dbReference type="AlphaFoldDB" id="A0A1A8YUT7"/>
<organism evidence="3 6">
    <name type="scientific">Plasmodium ovale wallikeri</name>
    <dbReference type="NCBI Taxonomy" id="864142"/>
    <lineage>
        <taxon>Eukaryota</taxon>
        <taxon>Sar</taxon>
        <taxon>Alveolata</taxon>
        <taxon>Apicomplexa</taxon>
        <taxon>Aconoidasida</taxon>
        <taxon>Haemosporida</taxon>
        <taxon>Plasmodiidae</taxon>
        <taxon>Plasmodium</taxon>
        <taxon>Plasmodium (Plasmodium)</taxon>
    </lineage>
</organism>
<dbReference type="PRINTS" id="PR00883">
    <property type="entry name" value="NUCLEARHMG"/>
</dbReference>
<reference evidence="5 6" key="2">
    <citation type="submission" date="2016-05" db="EMBL/GenBank/DDBJ databases">
        <authorList>
            <person name="Naeem Raeece"/>
        </authorList>
    </citation>
    <scope>NUCLEOTIDE SEQUENCE [LARGE SCALE GENOMIC DNA]</scope>
</reference>